<dbReference type="InterPro" id="IPR058193">
    <property type="entry name" value="VanY/YodJ_core_dom"/>
</dbReference>
<dbReference type="CDD" id="cd14852">
    <property type="entry name" value="LD-carboxypeptidase"/>
    <property type="match status" value="1"/>
</dbReference>
<feature type="domain" description="D-alanyl-D-alanine carboxypeptidase-like core" evidence="3">
    <location>
        <begin position="103"/>
        <end position="224"/>
    </location>
</feature>
<dbReference type="EMBL" id="QFAY01000023">
    <property type="protein sequence ID" value="MBP2621758.1"/>
    <property type="molecule type" value="Genomic_DNA"/>
</dbReference>
<feature type="signal peptide" evidence="2">
    <location>
        <begin position="1"/>
        <end position="17"/>
    </location>
</feature>
<dbReference type="GO" id="GO:0004180">
    <property type="term" value="F:carboxypeptidase activity"/>
    <property type="evidence" value="ECO:0007669"/>
    <property type="project" value="UniProtKB-KW"/>
</dbReference>
<accession>A0ABS5AYW1</accession>
<keyword evidence="4" id="KW-0121">Carboxypeptidase</keyword>
<dbReference type="InterPro" id="IPR052179">
    <property type="entry name" value="DD-CPase-like"/>
</dbReference>
<reference evidence="4 5" key="1">
    <citation type="submission" date="2018-05" db="EMBL/GenBank/DDBJ databases">
        <title>Draft genome sequence of Streptococcus panodentis CCUG 70867T.</title>
        <authorList>
            <person name="Salva-Serra F."/>
            <person name="Mendez V."/>
            <person name="Jaen-Luchoro D."/>
            <person name="Gonzales-Siles L."/>
            <person name="Karlsson R."/>
            <person name="Engstrom-Jakobsson H."/>
            <person name="Busquets A."/>
            <person name="Gomila M."/>
            <person name="Pineiro-Iglesias B."/>
            <person name="Bennasar-Figueras A."/>
            <person name="Seeger M."/>
            <person name="Moore E."/>
        </authorList>
    </citation>
    <scope>NUCLEOTIDE SEQUENCE [LARGE SCALE GENOMIC DNA]</scope>
    <source>
        <strain evidence="4 5">CCUG 70867</strain>
    </source>
</reference>
<keyword evidence="4" id="KW-0645">Protease</keyword>
<evidence type="ECO:0000256" key="1">
    <source>
        <dbReference type="SAM" id="MobiDB-lite"/>
    </source>
</evidence>
<dbReference type="PANTHER" id="PTHR34385:SF1">
    <property type="entry name" value="PEPTIDOGLYCAN L-ALANYL-D-GLUTAMATE ENDOPEPTIDASE CWLK"/>
    <property type="match status" value="1"/>
</dbReference>
<proteinExistence type="predicted"/>
<dbReference type="PANTHER" id="PTHR34385">
    <property type="entry name" value="D-ALANYL-D-ALANINE CARBOXYPEPTIDASE"/>
    <property type="match status" value="1"/>
</dbReference>
<organism evidence="4 5">
    <name type="scientific">Streptococcus panodentis</name>
    <dbReference type="NCBI Taxonomy" id="1581472"/>
    <lineage>
        <taxon>Bacteria</taxon>
        <taxon>Bacillati</taxon>
        <taxon>Bacillota</taxon>
        <taxon>Bacilli</taxon>
        <taxon>Lactobacillales</taxon>
        <taxon>Streptococcaceae</taxon>
        <taxon>Streptococcus</taxon>
    </lineage>
</organism>
<name>A0ABS5AYW1_9STRE</name>
<dbReference type="SUPFAM" id="SSF55166">
    <property type="entry name" value="Hedgehog/DD-peptidase"/>
    <property type="match status" value="1"/>
</dbReference>
<dbReference type="InterPro" id="IPR003709">
    <property type="entry name" value="VanY-like_core_dom"/>
</dbReference>
<feature type="region of interest" description="Disordered" evidence="1">
    <location>
        <begin position="20"/>
        <end position="65"/>
    </location>
</feature>
<gene>
    <name evidence="4" type="ORF">DHL47_10615</name>
</gene>
<comment type="caution">
    <text evidence="4">The sequence shown here is derived from an EMBL/GenBank/DDBJ whole genome shotgun (WGS) entry which is preliminary data.</text>
</comment>
<dbReference type="Gene3D" id="3.30.1380.10">
    <property type="match status" value="1"/>
</dbReference>
<feature type="compositionally biased region" description="Low complexity" evidence="1">
    <location>
        <begin position="25"/>
        <end position="46"/>
    </location>
</feature>
<evidence type="ECO:0000313" key="5">
    <source>
        <dbReference type="Proteomes" id="UP001519349"/>
    </source>
</evidence>
<dbReference type="NCBIfam" id="NF041194">
    <property type="entry name" value="LD_carboxy_LdcB"/>
    <property type="match status" value="1"/>
</dbReference>
<dbReference type="Proteomes" id="UP001519349">
    <property type="component" value="Unassembled WGS sequence"/>
</dbReference>
<evidence type="ECO:0000313" key="4">
    <source>
        <dbReference type="EMBL" id="MBP2621758.1"/>
    </source>
</evidence>
<keyword evidence="5" id="KW-1185">Reference proteome</keyword>
<sequence>MKYSTLLFLTAAALTLAACSSKQDTGGSSQEQAASSSPTSSQSSENNSEDNKAQVSENPEVENVDKTVSYNGSYYSVAGKYDEIVIANKHYPLSPSYNPGENPTAKSELLKLIADMQAQGYAISDQYSGFRSYDSQTGLYQNYVNQDGKEAADRYSARPGYSEHQTGLAFDLIDSSGNLVQEAGASQWLLDNAYKYGFIVRYQAGKEASTGYMPESWHLRYIGKEAKEISDSGLSLEEYYGFTGGDYTE</sequence>
<keyword evidence="4" id="KW-0378">Hydrolase</keyword>
<evidence type="ECO:0000256" key="2">
    <source>
        <dbReference type="SAM" id="SignalP"/>
    </source>
</evidence>
<dbReference type="PROSITE" id="PS51257">
    <property type="entry name" value="PROKAR_LIPOPROTEIN"/>
    <property type="match status" value="1"/>
</dbReference>
<feature type="chain" id="PRO_5047448022" evidence="2">
    <location>
        <begin position="18"/>
        <end position="249"/>
    </location>
</feature>
<evidence type="ECO:0000259" key="3">
    <source>
        <dbReference type="Pfam" id="PF02557"/>
    </source>
</evidence>
<dbReference type="Pfam" id="PF02557">
    <property type="entry name" value="VanY"/>
    <property type="match status" value="1"/>
</dbReference>
<dbReference type="InterPro" id="IPR009045">
    <property type="entry name" value="Zn_M74/Hedgehog-like"/>
</dbReference>
<keyword evidence="2" id="KW-0732">Signal</keyword>
<dbReference type="RefSeq" id="WP_209551816.1">
    <property type="nucleotide sequence ID" value="NZ_QFAY01000023.1"/>
</dbReference>
<protein>
    <submittedName>
        <fullName evidence="4">D-alanyl-D-alanine carboxypeptidase</fullName>
    </submittedName>
</protein>